<dbReference type="InterPro" id="IPR021277">
    <property type="entry name" value="DUF2610"/>
</dbReference>
<proteinExistence type="predicted"/>
<name>A0ABZ0USY3_9RICK</name>
<dbReference type="Proteomes" id="UP001326613">
    <property type="component" value="Chromosome"/>
</dbReference>
<feature type="region of interest" description="Disordered" evidence="1">
    <location>
        <begin position="79"/>
        <end position="113"/>
    </location>
</feature>
<evidence type="ECO:0000256" key="1">
    <source>
        <dbReference type="SAM" id="MobiDB-lite"/>
    </source>
</evidence>
<protein>
    <submittedName>
        <fullName evidence="2">DUF2610 domain-containing protein</fullName>
    </submittedName>
</protein>
<dbReference type="RefSeq" id="WP_323737944.1">
    <property type="nucleotide sequence ID" value="NZ_CP112932.1"/>
</dbReference>
<dbReference type="EMBL" id="CP112932">
    <property type="protein sequence ID" value="WPY01145.1"/>
    <property type="molecule type" value="Genomic_DNA"/>
</dbReference>
<organism evidence="2 3">
    <name type="scientific">Candidatus Trichorickettsia mobilis</name>
    <dbReference type="NCBI Taxonomy" id="1346319"/>
    <lineage>
        <taxon>Bacteria</taxon>
        <taxon>Pseudomonadati</taxon>
        <taxon>Pseudomonadota</taxon>
        <taxon>Alphaproteobacteria</taxon>
        <taxon>Rickettsiales</taxon>
        <taxon>Rickettsiaceae</taxon>
        <taxon>Rickettsieae</taxon>
        <taxon>Candidatus Trichorickettsia</taxon>
    </lineage>
</organism>
<dbReference type="Pfam" id="PF11020">
    <property type="entry name" value="DUF2610"/>
    <property type="match status" value="1"/>
</dbReference>
<evidence type="ECO:0000313" key="3">
    <source>
        <dbReference type="Proteomes" id="UP001326613"/>
    </source>
</evidence>
<keyword evidence="3" id="KW-1185">Reference proteome</keyword>
<accession>A0ABZ0USY3</accession>
<reference evidence="2 3" key="1">
    <citation type="submission" date="2022-10" db="EMBL/GenBank/DDBJ databases">
        <title>Host association and intracellularity evolved multiple times independently in the Rickettsiales.</title>
        <authorList>
            <person name="Castelli M."/>
            <person name="Nardi T."/>
            <person name="Gammuto L."/>
            <person name="Bellinzona G."/>
            <person name="Sabaneyeva E."/>
            <person name="Potekhin A."/>
            <person name="Serra V."/>
            <person name="Petroni G."/>
            <person name="Sassera D."/>
        </authorList>
    </citation>
    <scope>NUCLEOTIDE SEQUENCE [LARGE SCALE GENOMIC DNA]</scope>
    <source>
        <strain evidence="2 3">Kr 154-4</strain>
    </source>
</reference>
<gene>
    <name evidence="2" type="ORF">Trichorick_01048</name>
</gene>
<evidence type="ECO:0000313" key="2">
    <source>
        <dbReference type="EMBL" id="WPY01145.1"/>
    </source>
</evidence>
<feature type="compositionally biased region" description="Low complexity" evidence="1">
    <location>
        <begin position="89"/>
        <end position="105"/>
    </location>
</feature>
<sequence>MKKFTINCDFGGQLSPFSIYIGQPEAAHHPLHFQADWLSKQRGGSVPADVMDAISKLQELANKNNVSLEELCVYALGTATDDKSPSQEGDTNSNNDNGVSNTNNSDQEESKNN</sequence>